<evidence type="ECO:0000256" key="6">
    <source>
        <dbReference type="ARBA" id="ARBA00022989"/>
    </source>
</evidence>
<dbReference type="InterPro" id="IPR000297">
    <property type="entry name" value="PPIase_PpiC"/>
</dbReference>
<dbReference type="PROSITE" id="PS50198">
    <property type="entry name" value="PPIC_PPIASE_2"/>
    <property type="match status" value="1"/>
</dbReference>
<evidence type="ECO:0000256" key="10">
    <source>
        <dbReference type="ARBA" id="ARBA00031484"/>
    </source>
</evidence>
<keyword evidence="3" id="KW-1003">Cell membrane</keyword>
<evidence type="ECO:0000259" key="15">
    <source>
        <dbReference type="PROSITE" id="PS50198"/>
    </source>
</evidence>
<name>A0ABS0S871_9HYPH</name>
<dbReference type="Pfam" id="PF13624">
    <property type="entry name" value="SurA_N_3"/>
    <property type="match status" value="1"/>
</dbReference>
<keyword evidence="14" id="KW-0413">Isomerase</keyword>
<organism evidence="16 17">
    <name type="scientific">Aquamicrobium zhengzhouense</name>
    <dbReference type="NCBI Taxonomy" id="2781738"/>
    <lineage>
        <taxon>Bacteria</taxon>
        <taxon>Pseudomonadati</taxon>
        <taxon>Pseudomonadota</taxon>
        <taxon>Alphaproteobacteria</taxon>
        <taxon>Hyphomicrobiales</taxon>
        <taxon>Phyllobacteriaceae</taxon>
        <taxon>Aquamicrobium</taxon>
    </lineage>
</organism>
<dbReference type="SUPFAM" id="SSF109998">
    <property type="entry name" value="Triger factor/SurA peptide-binding domain-like"/>
    <property type="match status" value="1"/>
</dbReference>
<proteinExistence type="inferred from homology"/>
<dbReference type="EMBL" id="JADGMQ010000001">
    <property type="protein sequence ID" value="MBI1619503.1"/>
    <property type="molecule type" value="Genomic_DNA"/>
</dbReference>
<dbReference type="InterPro" id="IPR046357">
    <property type="entry name" value="PPIase_dom_sf"/>
</dbReference>
<evidence type="ECO:0000256" key="5">
    <source>
        <dbReference type="ARBA" id="ARBA00022692"/>
    </source>
</evidence>
<dbReference type="Gene3D" id="3.10.50.40">
    <property type="match status" value="1"/>
</dbReference>
<dbReference type="InterPro" id="IPR027304">
    <property type="entry name" value="Trigger_fact/SurA_dom_sf"/>
</dbReference>
<evidence type="ECO:0000256" key="8">
    <source>
        <dbReference type="ARBA" id="ARBA00023186"/>
    </source>
</evidence>
<feature type="domain" description="PpiC" evidence="15">
    <location>
        <begin position="266"/>
        <end position="353"/>
    </location>
</feature>
<evidence type="ECO:0000256" key="4">
    <source>
        <dbReference type="ARBA" id="ARBA00022519"/>
    </source>
</evidence>
<dbReference type="SUPFAM" id="SSF54534">
    <property type="entry name" value="FKBP-like"/>
    <property type="match status" value="1"/>
</dbReference>
<dbReference type="InterPro" id="IPR052029">
    <property type="entry name" value="PpiD_chaperone"/>
</dbReference>
<protein>
    <recommendedName>
        <fullName evidence="2">Parvulin-like PPIase</fullName>
    </recommendedName>
    <alternativeName>
        <fullName evidence="9">Peptidyl-prolyl cis-trans isomerase plp</fullName>
    </alternativeName>
    <alternativeName>
        <fullName evidence="12">Periplasmic chaperone PpiD</fullName>
    </alternativeName>
    <alternativeName>
        <fullName evidence="13">Periplasmic folding chaperone</fullName>
    </alternativeName>
    <alternativeName>
        <fullName evidence="10">Rotamase plp</fullName>
    </alternativeName>
</protein>
<keyword evidence="4" id="KW-0997">Cell inner membrane</keyword>
<evidence type="ECO:0000256" key="2">
    <source>
        <dbReference type="ARBA" id="ARBA00018370"/>
    </source>
</evidence>
<reference evidence="16 17" key="1">
    <citation type="submission" date="2020-10" db="EMBL/GenBank/DDBJ databases">
        <title>Aquamicrobium zhengzhouensis sp. nov., a exopolysaccharide producing bacterium isolated from farmland soil.</title>
        <authorList>
            <person name="Wang X."/>
        </authorList>
    </citation>
    <scope>NUCLEOTIDE SEQUENCE [LARGE SCALE GENOMIC DNA]</scope>
    <source>
        <strain evidence="17">cd-1</strain>
    </source>
</reference>
<evidence type="ECO:0000256" key="11">
    <source>
        <dbReference type="ARBA" id="ARBA00038408"/>
    </source>
</evidence>
<keyword evidence="7" id="KW-0472">Membrane</keyword>
<comment type="caution">
    <text evidence="16">The sequence shown here is derived from an EMBL/GenBank/DDBJ whole genome shotgun (WGS) entry which is preliminary data.</text>
</comment>
<comment type="subcellular location">
    <subcellularLocation>
        <location evidence="1">Cell inner membrane</location>
        <topology evidence="1">Single-pass type II membrane protein</topology>
        <orientation evidence="1">Periplasmic side</orientation>
    </subcellularLocation>
</comment>
<evidence type="ECO:0000256" key="14">
    <source>
        <dbReference type="PROSITE-ProRule" id="PRU00278"/>
    </source>
</evidence>
<dbReference type="PANTHER" id="PTHR47529">
    <property type="entry name" value="PEPTIDYL-PROLYL CIS-TRANS ISOMERASE D"/>
    <property type="match status" value="1"/>
</dbReference>
<evidence type="ECO:0000256" key="3">
    <source>
        <dbReference type="ARBA" id="ARBA00022475"/>
    </source>
</evidence>
<evidence type="ECO:0000313" key="17">
    <source>
        <dbReference type="Proteomes" id="UP000601789"/>
    </source>
</evidence>
<dbReference type="Pfam" id="PF13145">
    <property type="entry name" value="Rotamase_2"/>
    <property type="match status" value="1"/>
</dbReference>
<evidence type="ECO:0000256" key="12">
    <source>
        <dbReference type="ARBA" id="ARBA00040743"/>
    </source>
</evidence>
<comment type="similarity">
    <text evidence="11">Belongs to the PpiD chaperone family.</text>
</comment>
<evidence type="ECO:0000256" key="13">
    <source>
        <dbReference type="ARBA" id="ARBA00042775"/>
    </source>
</evidence>
<keyword evidence="5" id="KW-0812">Transmembrane</keyword>
<keyword evidence="8" id="KW-0143">Chaperone</keyword>
<keyword evidence="6" id="KW-1133">Transmembrane helix</keyword>
<dbReference type="PANTHER" id="PTHR47529:SF1">
    <property type="entry name" value="PERIPLASMIC CHAPERONE PPID"/>
    <property type="match status" value="1"/>
</dbReference>
<sequence length="628" mass="67989">MLTILRNAAGTWVAKLLLVLLVLSFAVWGISGQIFGGLGSNVVQVGGTRVSVLEYRLAYDRQIRQLSQQFGMPLTREQAQAFGVDNQVLSQLVAGAVLDEQAREMRLGLSRDRLAALTAEDPAFQSADGRFDRMQFDWVLRQVGMSPNDYLKNREQVAIRQQVIEAVSDGLAAPDTFLKAMALYQGEDRTVEYVVLPRSLVEPVDAPTEAQVAAFFEEGKSSYAAPEFRKISYVKLEPEAIADPASVTIEDARAQFDQTVSRYTTPERRKIEQIVFANEDAANAALEKIRGGASFEDIVSGEGKNLNDVLLGTFEKERVADPAIAEAAFALDQGEVSEIVQGAFGPVIVRVSEITPAVIQPFESVAEAIRKDLALAEATQILMDVHDAYEDARAAGETMREAAARQRLDVVTIEAVDRTGKTPEGTLLTDLPESSTLLREAFDTEVGVENPSINFGSNGYLFYEVESVTPARNRELAEVRDQVVADWTAEEAETRLAEQAAALQKRVSDGEDLAAIAQELSLELQTRRGLKRDSSDAGLGQGGVAAAFGVAAGNSGVVTGPEEGTQIVFRVIESVQPINATAEAIGQQTKDGLSAGLSDDLIDQLVARLQTQYAVTVDRSAIQQALSF</sequence>
<keyword evidence="17" id="KW-1185">Reference proteome</keyword>
<dbReference type="RefSeq" id="WP_198473858.1">
    <property type="nucleotide sequence ID" value="NZ_JADGMQ010000001.1"/>
</dbReference>
<evidence type="ECO:0000256" key="1">
    <source>
        <dbReference type="ARBA" id="ARBA00004382"/>
    </source>
</evidence>
<evidence type="ECO:0000256" key="9">
    <source>
        <dbReference type="ARBA" id="ARBA00030642"/>
    </source>
</evidence>
<keyword evidence="14" id="KW-0697">Rotamase</keyword>
<accession>A0ABS0S871</accession>
<evidence type="ECO:0000256" key="7">
    <source>
        <dbReference type="ARBA" id="ARBA00023136"/>
    </source>
</evidence>
<evidence type="ECO:0000313" key="16">
    <source>
        <dbReference type="EMBL" id="MBI1619503.1"/>
    </source>
</evidence>
<gene>
    <name evidence="16" type="ORF">IOD40_02325</name>
</gene>
<dbReference type="Proteomes" id="UP000601789">
    <property type="component" value="Unassembled WGS sequence"/>
</dbReference>